<protein>
    <submittedName>
        <fullName evidence="2">Uncharacterized protein</fullName>
    </submittedName>
</protein>
<gene>
    <name evidence="2" type="ORF">UFOVP435_25</name>
</gene>
<dbReference type="EMBL" id="LR796416">
    <property type="protein sequence ID" value="CAB4142819.1"/>
    <property type="molecule type" value="Genomic_DNA"/>
</dbReference>
<name>A0A6J5MGD8_9CAUD</name>
<organism evidence="2">
    <name type="scientific">uncultured Caudovirales phage</name>
    <dbReference type="NCBI Taxonomy" id="2100421"/>
    <lineage>
        <taxon>Viruses</taxon>
        <taxon>Duplodnaviria</taxon>
        <taxon>Heunggongvirae</taxon>
        <taxon>Uroviricota</taxon>
        <taxon>Caudoviricetes</taxon>
        <taxon>Peduoviridae</taxon>
        <taxon>Maltschvirus</taxon>
        <taxon>Maltschvirus maltsch</taxon>
    </lineage>
</organism>
<reference evidence="2" key="1">
    <citation type="submission" date="2020-04" db="EMBL/GenBank/DDBJ databases">
        <authorList>
            <person name="Chiriac C."/>
            <person name="Salcher M."/>
            <person name="Ghai R."/>
            <person name="Kavagutti S V."/>
        </authorList>
    </citation>
    <scope>NUCLEOTIDE SEQUENCE</scope>
</reference>
<proteinExistence type="predicted"/>
<feature type="region of interest" description="Disordered" evidence="1">
    <location>
        <begin position="72"/>
        <end position="93"/>
    </location>
</feature>
<evidence type="ECO:0000313" key="2">
    <source>
        <dbReference type="EMBL" id="CAB4142819.1"/>
    </source>
</evidence>
<accession>A0A6J5MGD8</accession>
<sequence length="93" mass="9811">MLSISVTNISGSPIVITAPGQDDLVLNEGCSTLIGPVSPTSPEQSDMAAPEIVIKLLTLTLSEENQTAELDFETAKTADSEETKPAETDHKNL</sequence>
<feature type="compositionally biased region" description="Basic and acidic residues" evidence="1">
    <location>
        <begin position="73"/>
        <end position="93"/>
    </location>
</feature>
<evidence type="ECO:0000256" key="1">
    <source>
        <dbReference type="SAM" id="MobiDB-lite"/>
    </source>
</evidence>